<accession>A0A5M8IDH9</accession>
<protein>
    <submittedName>
        <fullName evidence="1">DUF2971 domain-containing protein</fullName>
    </submittedName>
</protein>
<proteinExistence type="predicted"/>
<evidence type="ECO:0000313" key="2">
    <source>
        <dbReference type="Proteomes" id="UP000327458"/>
    </source>
</evidence>
<comment type="caution">
    <text evidence="1">The sequence shown here is derived from an EMBL/GenBank/DDBJ whole genome shotgun (WGS) entry which is preliminary data.</text>
</comment>
<sequence length="308" mass="35539">MGAKLYKYLAPDDLDKVFPIDGMCTLKCSYPKDFNDPYELFLTIDYNQRPDVLAFYREAIGQIPQYPTTCFSKSPDVVPMWAHYAFNHQGFIIEIDEEKLSAAFPEASFGDIDYRDTPNEQILEFLYRANATCKPRHIYFLQRAVWNAAYFTKSTLWLYEQEKRMVAHDDDIDNINNLMLIRIPIECVTALIVGYKATEKNKLDISAIAGQLGCSYYEMLVGRSSLKPYFVSPDKAVHSFVYGVITTNDNLCKTCKEPITKGNTHCAWCSISQNHEVKAAERNFLRRLSEMGMLDKYYKDMERISKGQ</sequence>
<name>A0A5M8IDH9_CHLPH</name>
<reference evidence="1 2" key="1">
    <citation type="submission" date="2019-07" db="EMBL/GenBank/DDBJ databases">
        <title>Draft genome Sequence of Chlorobium phaeovibrioides sp. strain PhvTcv-s14, from the Phylum Chlorobi.</title>
        <authorList>
            <person name="Babenko V."/>
            <person name="Boldyreva D."/>
            <person name="Kanygina A."/>
            <person name="Selezneva O."/>
            <person name="Akopiyan T."/>
            <person name="Lunina O."/>
        </authorList>
    </citation>
    <scope>NUCLEOTIDE SEQUENCE [LARGE SCALE GENOMIC DNA]</scope>
    <source>
        <strain evidence="1 2">GrTcv12</strain>
    </source>
</reference>
<dbReference type="RefSeq" id="WP_151419375.1">
    <property type="nucleotide sequence ID" value="NZ_VMRG01000001.1"/>
</dbReference>
<dbReference type="InterPro" id="IPR021352">
    <property type="entry name" value="DUF2971"/>
</dbReference>
<dbReference type="AlphaFoldDB" id="A0A5M8IDH9"/>
<organism evidence="1 2">
    <name type="scientific">Chlorobium phaeovibrioides</name>
    <dbReference type="NCBI Taxonomy" id="1094"/>
    <lineage>
        <taxon>Bacteria</taxon>
        <taxon>Pseudomonadati</taxon>
        <taxon>Chlorobiota</taxon>
        <taxon>Chlorobiia</taxon>
        <taxon>Chlorobiales</taxon>
        <taxon>Chlorobiaceae</taxon>
        <taxon>Chlorobium/Pelodictyon group</taxon>
        <taxon>Chlorobium</taxon>
    </lineage>
</organism>
<evidence type="ECO:0000313" key="1">
    <source>
        <dbReference type="EMBL" id="KAA6232512.1"/>
    </source>
</evidence>
<dbReference type="EMBL" id="VMRG01000001">
    <property type="protein sequence ID" value="KAA6232512.1"/>
    <property type="molecule type" value="Genomic_DNA"/>
</dbReference>
<gene>
    <name evidence="1" type="ORF">FP507_05005</name>
</gene>
<dbReference type="Proteomes" id="UP000327458">
    <property type="component" value="Unassembled WGS sequence"/>
</dbReference>
<dbReference type="Pfam" id="PF11185">
    <property type="entry name" value="DUF2971"/>
    <property type="match status" value="1"/>
</dbReference>